<keyword evidence="3" id="KW-1185">Reference proteome</keyword>
<gene>
    <name evidence="1" type="ORF">GT348_00095</name>
    <name evidence="2" type="ORF">GT348_08735</name>
</gene>
<dbReference type="AlphaFoldDB" id="A0A6P1NKY3"/>
<dbReference type="EMBL" id="CP047652">
    <property type="protein sequence ID" value="QHI96292.1"/>
    <property type="molecule type" value="Genomic_DNA"/>
</dbReference>
<dbReference type="KEGG" id="bomb:GT348_00095"/>
<reference evidence="2 3" key="1">
    <citation type="submission" date="2020-01" db="EMBL/GenBank/DDBJ databases">
        <title>Genome sequencing of strain KACC 21507.</title>
        <authorList>
            <person name="Heo J."/>
            <person name="Kim S.-J."/>
            <person name="Kim J.-S."/>
            <person name="Hong S.-B."/>
            <person name="Kwon S.-W."/>
        </authorList>
    </citation>
    <scope>NUCLEOTIDE SEQUENCE [LARGE SCALE GENOMIC DNA]</scope>
    <source>
        <strain evidence="2 3">KACC 21507</strain>
    </source>
</reference>
<organism evidence="2 3">
    <name type="scientific">Aristophania vespae</name>
    <dbReference type="NCBI Taxonomy" id="2697033"/>
    <lineage>
        <taxon>Bacteria</taxon>
        <taxon>Pseudomonadati</taxon>
        <taxon>Pseudomonadota</taxon>
        <taxon>Alphaproteobacteria</taxon>
        <taxon>Acetobacterales</taxon>
        <taxon>Acetobacteraceae</taxon>
        <taxon>Aristophania</taxon>
    </lineage>
</organism>
<dbReference type="EMBL" id="CP047652">
    <property type="protein sequence ID" value="QHI94945.1"/>
    <property type="molecule type" value="Genomic_DNA"/>
</dbReference>
<protein>
    <submittedName>
        <fullName evidence="2">Accessory factor UbiK family protein</fullName>
    </submittedName>
</protein>
<proteinExistence type="predicted"/>
<dbReference type="InterPro" id="IPR007475">
    <property type="entry name" value="UbiK"/>
</dbReference>
<dbReference type="RefSeq" id="WP_160618023.1">
    <property type="nucleotide sequence ID" value="NZ_CP047652.1"/>
</dbReference>
<evidence type="ECO:0000313" key="2">
    <source>
        <dbReference type="EMBL" id="QHI96292.1"/>
    </source>
</evidence>
<dbReference type="Proteomes" id="UP000463975">
    <property type="component" value="Chromosome"/>
</dbReference>
<sequence>MVDRPRIFDDLAGIAGTAFSAFSGAREELHALIRSRIDEVLYSLDLVRREEFDAVQEMASRARQSHIETADRLTALENRLSDLEQLLTEPESTPKP</sequence>
<accession>A0A6P1NKY3</accession>
<evidence type="ECO:0000313" key="1">
    <source>
        <dbReference type="EMBL" id="QHI94945.1"/>
    </source>
</evidence>
<evidence type="ECO:0000313" key="3">
    <source>
        <dbReference type="Proteomes" id="UP000463975"/>
    </source>
</evidence>
<name>A0A6P1NKY3_9PROT</name>
<dbReference type="Pfam" id="PF04380">
    <property type="entry name" value="BMFP"/>
    <property type="match status" value="1"/>
</dbReference>
<dbReference type="KEGG" id="bomb:GT348_08735"/>